<reference evidence="1 2" key="1">
    <citation type="submission" date="2019-03" db="EMBL/GenBank/DDBJ databases">
        <title>Genomic Encyclopedia of Type Strains, Phase III (KMG-III): the genomes of soil and plant-associated and newly described type strains.</title>
        <authorList>
            <person name="Whitman W."/>
        </authorList>
    </citation>
    <scope>NUCLEOTIDE SEQUENCE [LARGE SCALE GENOMIC DNA]</scope>
    <source>
        <strain evidence="1 2">CECT 8446</strain>
    </source>
</reference>
<proteinExistence type="predicted"/>
<dbReference type="Proteomes" id="UP000294535">
    <property type="component" value="Unassembled WGS sequence"/>
</dbReference>
<gene>
    <name evidence="1" type="ORF">DFQ04_0415</name>
</gene>
<dbReference type="RefSeq" id="WP_133552182.1">
    <property type="nucleotide sequence ID" value="NZ_SNYF01000005.1"/>
</dbReference>
<accession>A0A4R6T6L1</accession>
<evidence type="ECO:0000313" key="2">
    <source>
        <dbReference type="Proteomes" id="UP000294535"/>
    </source>
</evidence>
<dbReference type="EMBL" id="SNYF01000005">
    <property type="protein sequence ID" value="TDQ18610.1"/>
    <property type="molecule type" value="Genomic_DNA"/>
</dbReference>
<organism evidence="1 2">
    <name type="scientific">Algoriphagus boseongensis</name>
    <dbReference type="NCBI Taxonomy" id="1442587"/>
    <lineage>
        <taxon>Bacteria</taxon>
        <taxon>Pseudomonadati</taxon>
        <taxon>Bacteroidota</taxon>
        <taxon>Cytophagia</taxon>
        <taxon>Cytophagales</taxon>
        <taxon>Cyclobacteriaceae</taxon>
        <taxon>Algoriphagus</taxon>
    </lineage>
</organism>
<sequence>MCVQGKDFKCCSCPEAGVVPKSFWKYLSSRTNNPVFVVGEAIVPYVVEESSIELLAAKIERDLNSSEAFDFDLIPHSGDCIQLGIPFEEKRYSLVFKYSNESNWSLFHVESDDKPLKQ</sequence>
<dbReference type="OrthoDB" id="1359750at2"/>
<name>A0A4R6T6L1_9BACT</name>
<dbReference type="AlphaFoldDB" id="A0A4R6T6L1"/>
<protein>
    <submittedName>
        <fullName evidence="1">Uncharacterized protein</fullName>
    </submittedName>
</protein>
<comment type="caution">
    <text evidence="1">The sequence shown here is derived from an EMBL/GenBank/DDBJ whole genome shotgun (WGS) entry which is preliminary data.</text>
</comment>
<keyword evidence="2" id="KW-1185">Reference proteome</keyword>
<evidence type="ECO:0000313" key="1">
    <source>
        <dbReference type="EMBL" id="TDQ18610.1"/>
    </source>
</evidence>